<keyword evidence="3 6" id="KW-0812">Transmembrane</keyword>
<dbReference type="PANTHER" id="PTHR21257">
    <property type="entry name" value="DELTA(14)-STEROL REDUCTASE"/>
    <property type="match status" value="1"/>
</dbReference>
<dbReference type="PANTHER" id="PTHR21257:SF52">
    <property type="entry name" value="DELTA(14)-STEROL REDUCTASE TM7SF2"/>
    <property type="match status" value="1"/>
</dbReference>
<evidence type="ECO:0000256" key="2">
    <source>
        <dbReference type="ARBA" id="ARBA00005402"/>
    </source>
</evidence>
<keyword evidence="8" id="KW-1185">Reference proteome</keyword>
<feature type="transmembrane region" description="Helical" evidence="6">
    <location>
        <begin position="90"/>
        <end position="111"/>
    </location>
</feature>
<dbReference type="Proteomes" id="UP001479436">
    <property type="component" value="Unassembled WGS sequence"/>
</dbReference>
<dbReference type="InterPro" id="IPR001171">
    <property type="entry name" value="ERG24_DHCR-like"/>
</dbReference>
<evidence type="ECO:0000313" key="7">
    <source>
        <dbReference type="EMBL" id="KAK9760461.1"/>
    </source>
</evidence>
<evidence type="ECO:0000256" key="3">
    <source>
        <dbReference type="ARBA" id="ARBA00022692"/>
    </source>
</evidence>
<dbReference type="GO" id="GO:0050613">
    <property type="term" value="F:Delta14-sterol reductase activity"/>
    <property type="evidence" value="ECO:0007669"/>
    <property type="project" value="UniProtKB-EC"/>
</dbReference>
<keyword evidence="5 6" id="KW-0472">Membrane</keyword>
<accession>A0ABR2WG05</accession>
<comment type="caution">
    <text evidence="7">The sequence shown here is derived from an EMBL/GenBank/DDBJ whole genome shotgun (WGS) entry which is preliminary data.</text>
</comment>
<dbReference type="EMBL" id="JASJQH010002118">
    <property type="protein sequence ID" value="KAK9760461.1"/>
    <property type="molecule type" value="Genomic_DNA"/>
</dbReference>
<evidence type="ECO:0000256" key="4">
    <source>
        <dbReference type="ARBA" id="ARBA00022989"/>
    </source>
</evidence>
<gene>
    <name evidence="7" type="primary">ERG24_2</name>
    <name evidence="7" type="ORF">K7432_015481</name>
</gene>
<evidence type="ECO:0000313" key="8">
    <source>
        <dbReference type="Proteomes" id="UP001479436"/>
    </source>
</evidence>
<evidence type="ECO:0000256" key="1">
    <source>
        <dbReference type="ARBA" id="ARBA00004141"/>
    </source>
</evidence>
<dbReference type="EC" id="1.3.1.70" evidence="7"/>
<keyword evidence="4 6" id="KW-1133">Transmembrane helix</keyword>
<dbReference type="Pfam" id="PF01222">
    <property type="entry name" value="ERG4_ERG24"/>
    <property type="match status" value="1"/>
</dbReference>
<sequence length="149" mass="17248">MSTNLARRKPIVKKECEVSQKEGFYQFSSLNPKTTRFEFAGPWGATALLIAMPLLTLHFMFECDGIHSCSFFPETAHWSFKGIFDLEATIAYFGWVLYLVGLFYILPGKWVEGTTLRNGKKLEYKLNGNHMKRPVCWPNSLTFFTYNIR</sequence>
<protein>
    <submittedName>
        <fullName evidence="7">Erg24, C-14 sterol reductase</fullName>
        <ecNumber evidence="7">1.3.1.70</ecNumber>
    </submittedName>
</protein>
<reference evidence="7 8" key="1">
    <citation type="submission" date="2023-04" db="EMBL/GenBank/DDBJ databases">
        <title>Genome of Basidiobolus ranarum AG-B5.</title>
        <authorList>
            <person name="Stajich J.E."/>
            <person name="Carter-House D."/>
            <person name="Gryganskyi A."/>
        </authorList>
    </citation>
    <scope>NUCLEOTIDE SEQUENCE [LARGE SCALE GENOMIC DNA]</scope>
    <source>
        <strain evidence="7 8">AG-B5</strain>
    </source>
</reference>
<comment type="similarity">
    <text evidence="2">Belongs to the ERG4/ERG24 family.</text>
</comment>
<feature type="transmembrane region" description="Helical" evidence="6">
    <location>
        <begin position="39"/>
        <end position="61"/>
    </location>
</feature>
<organism evidence="7 8">
    <name type="scientific">Basidiobolus ranarum</name>
    <dbReference type="NCBI Taxonomy" id="34480"/>
    <lineage>
        <taxon>Eukaryota</taxon>
        <taxon>Fungi</taxon>
        <taxon>Fungi incertae sedis</taxon>
        <taxon>Zoopagomycota</taxon>
        <taxon>Entomophthoromycotina</taxon>
        <taxon>Basidiobolomycetes</taxon>
        <taxon>Basidiobolales</taxon>
        <taxon>Basidiobolaceae</taxon>
        <taxon>Basidiobolus</taxon>
    </lineage>
</organism>
<proteinExistence type="inferred from homology"/>
<name>A0ABR2WG05_9FUNG</name>
<evidence type="ECO:0000256" key="5">
    <source>
        <dbReference type="ARBA" id="ARBA00023136"/>
    </source>
</evidence>
<evidence type="ECO:0000256" key="6">
    <source>
        <dbReference type="SAM" id="Phobius"/>
    </source>
</evidence>
<comment type="subcellular location">
    <subcellularLocation>
        <location evidence="1">Membrane</location>
        <topology evidence="1">Multi-pass membrane protein</topology>
    </subcellularLocation>
</comment>
<keyword evidence="7" id="KW-0560">Oxidoreductase</keyword>